<feature type="domain" description="Glycosyltransferase 2-like" evidence="1">
    <location>
        <begin position="9"/>
        <end position="119"/>
    </location>
</feature>
<reference evidence="2 3" key="1">
    <citation type="submission" date="2021-10" db="EMBL/GenBank/DDBJ databases">
        <title>Draft genome of Aestuariibacter halophilus JC2043.</title>
        <authorList>
            <person name="Emsley S.A."/>
            <person name="Pfannmuller K.M."/>
            <person name="Ushijima B."/>
            <person name="Saw J.H."/>
            <person name="Videau P."/>
        </authorList>
    </citation>
    <scope>NUCLEOTIDE SEQUENCE [LARGE SCALE GENOMIC DNA]</scope>
    <source>
        <strain evidence="2 3">JC2043</strain>
    </source>
</reference>
<dbReference type="RefSeq" id="WP_229156738.1">
    <property type="nucleotide sequence ID" value="NZ_JAJEWP010000001.1"/>
</dbReference>
<dbReference type="PANTHER" id="PTHR43685:SF2">
    <property type="entry name" value="GLYCOSYLTRANSFERASE 2-LIKE DOMAIN-CONTAINING PROTEIN"/>
    <property type="match status" value="1"/>
</dbReference>
<protein>
    <submittedName>
        <fullName evidence="2">Glycosyltransferase family 2 protein</fullName>
    </submittedName>
</protein>
<accession>A0ABS8G2L1</accession>
<keyword evidence="3" id="KW-1185">Reference proteome</keyword>
<comment type="caution">
    <text evidence="2">The sequence shown here is derived from an EMBL/GenBank/DDBJ whole genome shotgun (WGS) entry which is preliminary data.</text>
</comment>
<proteinExistence type="predicted"/>
<dbReference type="InterPro" id="IPR001173">
    <property type="entry name" value="Glyco_trans_2-like"/>
</dbReference>
<dbReference type="Pfam" id="PF00535">
    <property type="entry name" value="Glycos_transf_2"/>
    <property type="match status" value="1"/>
</dbReference>
<name>A0ABS8G2L1_9ALTE</name>
<evidence type="ECO:0000259" key="1">
    <source>
        <dbReference type="Pfam" id="PF00535"/>
    </source>
</evidence>
<sequence>MASTTPFFSIVVPTYNRAHLISKTLQSLLTQSEQDFEVLVVDDCSGDIERLSQIISELDDERFSLLKHEKNLNGAAARNTGINASKGKYIAFLDSDDTWPDKRLAAMRAAIECTPEADRVVFYGQVDFKFPEQSHGRIMPEVGIGGGSVAEYLFIHGGLIQTSTIVCSSALAKAVGFDERFIRHQDYDFCLRAEANGYLFKFIPHVVSNWLRYKGASTFKKGATFDFCKFWLAEMKQYMSETASKNYQAKVLAPIAFETGNLAEGFAILCASLGQVSLRRWPTVLLKSIKGLIKYFIRVIS</sequence>
<dbReference type="PANTHER" id="PTHR43685">
    <property type="entry name" value="GLYCOSYLTRANSFERASE"/>
    <property type="match status" value="1"/>
</dbReference>
<dbReference type="CDD" id="cd00761">
    <property type="entry name" value="Glyco_tranf_GTA_type"/>
    <property type="match status" value="1"/>
</dbReference>
<evidence type="ECO:0000313" key="2">
    <source>
        <dbReference type="EMBL" id="MCC2614822.1"/>
    </source>
</evidence>
<dbReference type="SUPFAM" id="SSF53448">
    <property type="entry name" value="Nucleotide-diphospho-sugar transferases"/>
    <property type="match status" value="1"/>
</dbReference>
<gene>
    <name evidence="2" type="ORF">LJ739_01040</name>
</gene>
<dbReference type="EMBL" id="JAJEWP010000001">
    <property type="protein sequence ID" value="MCC2614822.1"/>
    <property type="molecule type" value="Genomic_DNA"/>
</dbReference>
<dbReference type="InterPro" id="IPR050834">
    <property type="entry name" value="Glycosyltransf_2"/>
</dbReference>
<dbReference type="InterPro" id="IPR029044">
    <property type="entry name" value="Nucleotide-diphossugar_trans"/>
</dbReference>
<organism evidence="2 3">
    <name type="scientific">Fluctibacter halophilus</name>
    <dbReference type="NCBI Taxonomy" id="226011"/>
    <lineage>
        <taxon>Bacteria</taxon>
        <taxon>Pseudomonadati</taxon>
        <taxon>Pseudomonadota</taxon>
        <taxon>Gammaproteobacteria</taxon>
        <taxon>Alteromonadales</taxon>
        <taxon>Alteromonadaceae</taxon>
        <taxon>Fluctibacter</taxon>
    </lineage>
</organism>
<dbReference type="Gene3D" id="3.90.550.10">
    <property type="entry name" value="Spore Coat Polysaccharide Biosynthesis Protein SpsA, Chain A"/>
    <property type="match status" value="1"/>
</dbReference>
<evidence type="ECO:0000313" key="3">
    <source>
        <dbReference type="Proteomes" id="UP001520878"/>
    </source>
</evidence>
<dbReference type="Proteomes" id="UP001520878">
    <property type="component" value="Unassembled WGS sequence"/>
</dbReference>